<comment type="caution">
    <text evidence="1">The sequence shown here is derived from an EMBL/GenBank/DDBJ whole genome shotgun (WGS) entry which is preliminary data.</text>
</comment>
<dbReference type="AlphaFoldDB" id="A0A8T2NRB4"/>
<dbReference type="Proteomes" id="UP000824540">
    <property type="component" value="Unassembled WGS sequence"/>
</dbReference>
<sequence>MSACAHSPPSSRLGWVELVLDVERPTMMDPLCLQLDGPPLVVVEYVQTPSALSHMCKYSFFKNCGAVVSQTLHSDVQG</sequence>
<organism evidence="1 2">
    <name type="scientific">Albula glossodonta</name>
    <name type="common">roundjaw bonefish</name>
    <dbReference type="NCBI Taxonomy" id="121402"/>
    <lineage>
        <taxon>Eukaryota</taxon>
        <taxon>Metazoa</taxon>
        <taxon>Chordata</taxon>
        <taxon>Craniata</taxon>
        <taxon>Vertebrata</taxon>
        <taxon>Euteleostomi</taxon>
        <taxon>Actinopterygii</taxon>
        <taxon>Neopterygii</taxon>
        <taxon>Teleostei</taxon>
        <taxon>Albuliformes</taxon>
        <taxon>Albulidae</taxon>
        <taxon>Albula</taxon>
    </lineage>
</organism>
<proteinExistence type="predicted"/>
<accession>A0A8T2NRB4</accession>
<gene>
    <name evidence="1" type="ORF">JZ751_025327</name>
</gene>
<keyword evidence="2" id="KW-1185">Reference proteome</keyword>
<name>A0A8T2NRB4_9TELE</name>
<evidence type="ECO:0000313" key="1">
    <source>
        <dbReference type="EMBL" id="KAG9338887.1"/>
    </source>
</evidence>
<dbReference type="EMBL" id="JAFBMS010000061">
    <property type="protein sequence ID" value="KAG9338887.1"/>
    <property type="molecule type" value="Genomic_DNA"/>
</dbReference>
<reference evidence="1" key="1">
    <citation type="thesis" date="2021" institute="BYU ScholarsArchive" country="Provo, UT, USA">
        <title>Applications of and Algorithms for Genome Assembly and Genomic Analyses with an Emphasis on Marine Teleosts.</title>
        <authorList>
            <person name="Pickett B.D."/>
        </authorList>
    </citation>
    <scope>NUCLEOTIDE SEQUENCE</scope>
    <source>
        <strain evidence="1">HI-2016</strain>
    </source>
</reference>
<evidence type="ECO:0000313" key="2">
    <source>
        <dbReference type="Proteomes" id="UP000824540"/>
    </source>
</evidence>
<protein>
    <submittedName>
        <fullName evidence="1">Uncharacterized protein</fullName>
    </submittedName>
</protein>